<evidence type="ECO:0000256" key="5">
    <source>
        <dbReference type="ARBA" id="ARBA00023014"/>
    </source>
</evidence>
<dbReference type="Pfam" id="PF12838">
    <property type="entry name" value="Fer4_7"/>
    <property type="match status" value="1"/>
</dbReference>
<dbReference type="InterPro" id="IPR010226">
    <property type="entry name" value="NADH_quinone_OxRdtase_chainI"/>
</dbReference>
<dbReference type="PANTHER" id="PTHR10849">
    <property type="entry name" value="NADH DEHYDROGENASE UBIQUINONE IRON-SULFUR PROTEIN 8, MITOCHONDRIAL"/>
    <property type="match status" value="1"/>
</dbReference>
<comment type="caution">
    <text evidence="7">The sequence shown here is derived from an EMBL/GenBank/DDBJ whole genome shotgun (WGS) entry which is preliminary data.</text>
</comment>
<evidence type="ECO:0000256" key="2">
    <source>
        <dbReference type="ARBA" id="ARBA00022723"/>
    </source>
</evidence>
<evidence type="ECO:0000256" key="1">
    <source>
        <dbReference type="ARBA" id="ARBA00022485"/>
    </source>
</evidence>
<dbReference type="InterPro" id="IPR017896">
    <property type="entry name" value="4Fe4S_Fe-S-bd"/>
</dbReference>
<keyword evidence="4" id="KW-0408">Iron</keyword>
<keyword evidence="8" id="KW-1185">Reference proteome</keyword>
<protein>
    <submittedName>
        <fullName evidence="7">4Fe-4S dicluster domain-containing protein</fullName>
    </submittedName>
</protein>
<keyword evidence="1" id="KW-0004">4Fe-4S</keyword>
<feature type="domain" description="4Fe-4S ferredoxin-type" evidence="6">
    <location>
        <begin position="33"/>
        <end position="62"/>
    </location>
</feature>
<proteinExistence type="predicted"/>
<keyword evidence="3" id="KW-0677">Repeat</keyword>
<dbReference type="PROSITE" id="PS51379">
    <property type="entry name" value="4FE4S_FER_2"/>
    <property type="match status" value="2"/>
</dbReference>
<keyword evidence="5" id="KW-0411">Iron-sulfur</keyword>
<sequence>MKMLKIILKQFTHKPVTTTFPAEPARHFDATRGHVVLDPSKCTSCTICMKRCPSQAITVDRATKTWTIDRFRCVICSQCVELCKFGAVSLATEYSTSATPSERGTETFSITYVKPERPKKDVETGK</sequence>
<dbReference type="Proteomes" id="UP001141422">
    <property type="component" value="Unassembled WGS sequence"/>
</dbReference>
<evidence type="ECO:0000313" key="7">
    <source>
        <dbReference type="EMBL" id="MCZ0860493.1"/>
    </source>
</evidence>
<dbReference type="Gene3D" id="3.30.70.3270">
    <property type="match status" value="1"/>
</dbReference>
<dbReference type="InterPro" id="IPR017900">
    <property type="entry name" value="4Fe4S_Fe_S_CS"/>
</dbReference>
<feature type="domain" description="4Fe-4S ferredoxin-type" evidence="6">
    <location>
        <begin position="64"/>
        <end position="93"/>
    </location>
</feature>
<dbReference type="EMBL" id="JAPTGB010000007">
    <property type="protein sequence ID" value="MCZ0860493.1"/>
    <property type="molecule type" value="Genomic_DNA"/>
</dbReference>
<gene>
    <name evidence="7" type="ORF">O0S10_04510</name>
</gene>
<evidence type="ECO:0000259" key="6">
    <source>
        <dbReference type="PROSITE" id="PS51379"/>
    </source>
</evidence>
<dbReference type="PROSITE" id="PS00198">
    <property type="entry name" value="4FE4S_FER_1"/>
    <property type="match status" value="1"/>
</dbReference>
<reference evidence="7" key="1">
    <citation type="submission" date="2022-12" db="EMBL/GenBank/DDBJ databases">
        <title>Isolation and characterisation of novel Methanocorpusculum spp. from native Australian herbivores indicates the genus is ancestrally host-associated.</title>
        <authorList>
            <person name="Volmer J.G."/>
            <person name="Soo R.M."/>
            <person name="Evans P.N."/>
            <person name="Hoedt E.C."/>
            <person name="Astorga Alsina A.L."/>
            <person name="Woodcroft B.J."/>
            <person name="Tyson G.W."/>
            <person name="Hugenholtz P."/>
            <person name="Morrison M."/>
        </authorList>
    </citation>
    <scope>NUCLEOTIDE SEQUENCE</scope>
    <source>
        <strain evidence="7">MG</strain>
    </source>
</reference>
<evidence type="ECO:0000256" key="4">
    <source>
        <dbReference type="ARBA" id="ARBA00023004"/>
    </source>
</evidence>
<organism evidence="7 8">
    <name type="scientific">Methanocorpusculum petauri</name>
    <dbReference type="NCBI Taxonomy" id="3002863"/>
    <lineage>
        <taxon>Archaea</taxon>
        <taxon>Methanobacteriati</taxon>
        <taxon>Methanobacteriota</taxon>
        <taxon>Stenosarchaea group</taxon>
        <taxon>Methanomicrobia</taxon>
        <taxon>Methanomicrobiales</taxon>
        <taxon>Methanocorpusculaceae</taxon>
        <taxon>Methanocorpusculum</taxon>
    </lineage>
</organism>
<name>A0ABT4IHC7_9EURY</name>
<evidence type="ECO:0000256" key="3">
    <source>
        <dbReference type="ARBA" id="ARBA00022737"/>
    </source>
</evidence>
<accession>A0ABT4IHC7</accession>
<dbReference type="PANTHER" id="PTHR10849:SF35">
    <property type="entry name" value="FORMATE HYDROGENLYASE SUBUNIT 6-RELATED"/>
    <property type="match status" value="1"/>
</dbReference>
<evidence type="ECO:0000313" key="8">
    <source>
        <dbReference type="Proteomes" id="UP001141422"/>
    </source>
</evidence>
<dbReference type="RefSeq" id="WP_268924704.1">
    <property type="nucleotide sequence ID" value="NZ_JAPTGB010000007.1"/>
</dbReference>
<keyword evidence="2" id="KW-0479">Metal-binding</keyword>
<dbReference type="SUPFAM" id="SSF54862">
    <property type="entry name" value="4Fe-4S ferredoxins"/>
    <property type="match status" value="1"/>
</dbReference>